<evidence type="ECO:0000313" key="2">
    <source>
        <dbReference type="Proteomes" id="UP000199109"/>
    </source>
</evidence>
<dbReference type="RefSeq" id="WP_091866585.1">
    <property type="nucleotide sequence ID" value="NZ_FNAO01000003.1"/>
</dbReference>
<organism evidence="1 2">
    <name type="scientific">Pricia antarctica</name>
    <dbReference type="NCBI Taxonomy" id="641691"/>
    <lineage>
        <taxon>Bacteria</taxon>
        <taxon>Pseudomonadati</taxon>
        <taxon>Bacteroidota</taxon>
        <taxon>Flavobacteriia</taxon>
        <taxon>Flavobacteriales</taxon>
        <taxon>Flavobacteriaceae</taxon>
        <taxon>Pricia</taxon>
    </lineage>
</organism>
<reference evidence="1 2" key="1">
    <citation type="submission" date="2016-10" db="EMBL/GenBank/DDBJ databases">
        <authorList>
            <person name="de Groot N.N."/>
        </authorList>
    </citation>
    <scope>NUCLEOTIDE SEQUENCE [LARGE SCALE GENOMIC DNA]</scope>
    <source>
        <strain evidence="1 2">DSM 23421</strain>
    </source>
</reference>
<proteinExistence type="predicted"/>
<keyword evidence="2" id="KW-1185">Reference proteome</keyword>
<evidence type="ECO:0000313" key="1">
    <source>
        <dbReference type="EMBL" id="SDE04503.1"/>
    </source>
</evidence>
<sequence length="62" mass="7261">MFSTGQLIFALLFAISFIAIIIFSYKKDKKLHKKNYKGVQWVAMAFIAFILILFVIKYLLKN</sequence>
<accession>A0A1G6ZQ44</accession>
<dbReference type="Proteomes" id="UP000199109">
    <property type="component" value="Unassembled WGS sequence"/>
</dbReference>
<gene>
    <name evidence="1" type="ORF">SAMN05421636_10342</name>
</gene>
<protein>
    <submittedName>
        <fullName evidence="1">Uncharacterized protein</fullName>
    </submittedName>
</protein>
<dbReference type="AlphaFoldDB" id="A0A1G6ZQ44"/>
<dbReference type="EMBL" id="FNAO01000003">
    <property type="protein sequence ID" value="SDE04503.1"/>
    <property type="molecule type" value="Genomic_DNA"/>
</dbReference>
<dbReference type="STRING" id="641691.SAMN05421636_10342"/>
<name>A0A1G6ZQ44_9FLAO</name>